<dbReference type="InterPro" id="IPR007219">
    <property type="entry name" value="XnlR_reg_dom"/>
</dbReference>
<evidence type="ECO:0000256" key="3">
    <source>
        <dbReference type="ARBA" id="ARBA00022737"/>
    </source>
</evidence>
<feature type="region of interest" description="Disordered" evidence="7">
    <location>
        <begin position="659"/>
        <end position="684"/>
    </location>
</feature>
<evidence type="ECO:0000256" key="2">
    <source>
        <dbReference type="ARBA" id="ARBA00022723"/>
    </source>
</evidence>
<dbReference type="GO" id="GO:0006351">
    <property type="term" value="P:DNA-templated transcription"/>
    <property type="evidence" value="ECO:0007669"/>
    <property type="project" value="InterPro"/>
</dbReference>
<accession>A0A167WN85</accession>
<dbReference type="GO" id="GO:0000785">
    <property type="term" value="C:chromatin"/>
    <property type="evidence" value="ECO:0007669"/>
    <property type="project" value="TreeGrafter"/>
</dbReference>
<dbReference type="GO" id="GO:0005634">
    <property type="term" value="C:nucleus"/>
    <property type="evidence" value="ECO:0007669"/>
    <property type="project" value="UniProtKB-SubCell"/>
</dbReference>
<dbReference type="Proteomes" id="UP000242877">
    <property type="component" value="Unassembled WGS sequence"/>
</dbReference>
<dbReference type="GO" id="GO:0000981">
    <property type="term" value="F:DNA-binding transcription factor activity, RNA polymerase II-specific"/>
    <property type="evidence" value="ECO:0007669"/>
    <property type="project" value="InterPro"/>
</dbReference>
<feature type="region of interest" description="Disordered" evidence="7">
    <location>
        <begin position="136"/>
        <end position="190"/>
    </location>
</feature>
<evidence type="ECO:0000313" key="10">
    <source>
        <dbReference type="Proteomes" id="UP000242877"/>
    </source>
</evidence>
<keyword evidence="4" id="KW-0863">Zinc-finger</keyword>
<dbReference type="GO" id="GO:0008270">
    <property type="term" value="F:zinc ion binding"/>
    <property type="evidence" value="ECO:0007669"/>
    <property type="project" value="UniProtKB-KW"/>
</dbReference>
<reference evidence="9 10" key="1">
    <citation type="journal article" date="2016" name="Genome Biol. Evol.">
        <title>Divergent and convergent evolution of fungal pathogenicity.</title>
        <authorList>
            <person name="Shang Y."/>
            <person name="Xiao G."/>
            <person name="Zheng P."/>
            <person name="Cen K."/>
            <person name="Zhan S."/>
            <person name="Wang C."/>
        </authorList>
    </citation>
    <scope>NUCLEOTIDE SEQUENCE [LARGE SCALE GENOMIC DNA]</scope>
    <source>
        <strain evidence="9 10">ARSEF 7405</strain>
    </source>
</reference>
<feature type="compositionally biased region" description="Polar residues" evidence="7">
    <location>
        <begin position="160"/>
        <end position="190"/>
    </location>
</feature>
<dbReference type="CDD" id="cd12148">
    <property type="entry name" value="fungal_TF_MHR"/>
    <property type="match status" value="1"/>
</dbReference>
<gene>
    <name evidence="9" type="ORF">AAP_04559</name>
</gene>
<feature type="region of interest" description="Disordered" evidence="7">
    <location>
        <begin position="1"/>
        <end position="63"/>
    </location>
</feature>
<evidence type="ECO:0000256" key="1">
    <source>
        <dbReference type="ARBA" id="ARBA00004123"/>
    </source>
</evidence>
<dbReference type="OrthoDB" id="427030at2759"/>
<keyword evidence="6" id="KW-0539">Nucleus</keyword>
<feature type="compositionally biased region" description="Low complexity" evidence="7">
    <location>
        <begin position="32"/>
        <end position="50"/>
    </location>
</feature>
<dbReference type="InterPro" id="IPR013087">
    <property type="entry name" value="Znf_C2H2_type"/>
</dbReference>
<keyword evidence="5" id="KW-0862">Zinc</keyword>
<dbReference type="AlphaFoldDB" id="A0A167WN85"/>
<evidence type="ECO:0000313" key="9">
    <source>
        <dbReference type="EMBL" id="KZZ89074.1"/>
    </source>
</evidence>
<dbReference type="PANTHER" id="PTHR40626:SF11">
    <property type="entry name" value="ZINC FINGER PROTEIN YPR022C"/>
    <property type="match status" value="1"/>
</dbReference>
<protein>
    <submittedName>
        <fullName evidence="9">Transcription factor</fullName>
    </submittedName>
</protein>
<dbReference type="InterPro" id="IPR051059">
    <property type="entry name" value="VerF-like"/>
</dbReference>
<evidence type="ECO:0000256" key="6">
    <source>
        <dbReference type="ARBA" id="ARBA00023242"/>
    </source>
</evidence>
<keyword evidence="3" id="KW-0677">Repeat</keyword>
<name>A0A167WN85_9EURO</name>
<comment type="subcellular location">
    <subcellularLocation>
        <location evidence="1">Nucleus</location>
    </subcellularLocation>
</comment>
<evidence type="ECO:0000259" key="8">
    <source>
        <dbReference type="PROSITE" id="PS00028"/>
    </source>
</evidence>
<sequence>MKEESDTPYRPPENGCPGPAETFAETPGEPKASTAGGDDATAIATTTSTAHPPPRKRRRNRKIDPDRKYECTFAGCTKSYSRAEHLQRHCLNRCKKQFVRHDLCVRHRERHLAGPPSSRHRDNAVILDIKTKELAPVAQTPQDSQGSSVISPETKVAPSIPQTSSVGTSDAEYGTTSRLSPEGTDSTPPSCSVTAYGGLYARHHAADSSANLGYQHLPIAPKQPEFMPRNPSFSEVVPSGTGNPRIYTYNLPVNHQNHPFNPPVTAAAAASIAQSFETPTHVSTVETAPIAALNPPQPENTNPFLNNSSAPSTALTDTTMAHTQGLYVQSQQCQLATEIPFPYPEADAQNKPQHCMPIILDARLPGSSVTYANGNNHWPTMDLTSCPISLFGGDCEPGQISDGSDVYRWLFNGNSSPASPYDHSAVATNQYTKPYAQIPPEMFPQDYTLRGPLNNIVPQHMMTVSNMLQGSRHTTISDSKRQQMIDYIRIQFVAETGDGSGEPERRQSQIDEIFQGDINSDDHVLSLRMMQHYIASYWQYSDAEVPILHKPTFVPDQTCVPLLLSIMVMGAATLNGQWGQDMLNRTSKLATFIATHLRWKIFTHPHAQAPAKLWVFQALVLLELYEKMYSTRSLHERAHIHHDGLLTLMRRGSSLVTRFPDSPTMRNDDNQEPAENGATTATDDGPMAAERLWARFIETESTRRVAFAAFAMDSLHATMFGHLVKMVVHGLKLPLPCHEALWQAPSAMEAAQVQYELSCLGPEITQPTMFLDALKKALNGSKVQTTSFGQVIIMSGLLSVNWNLSQRDIQAHSLGISGSRDEWRKTLLRAFDHWVEEYDEAMRDSGRSPLLAADYPRNSDLTFGSRNVLHHMAHMASHVDAIDCQRFAGAGCLMNRHTTLSKYQATVRRMLEWARKPSARDATYHALKLLCEVYIAVDGESEGTSLPRLTRYCARDDNLFHRPWAIYLATLIVWAYGFALEGPLGNSIYYAKNNGTSPMLYPTPDIQTAEGQEQDMFAYLMCVGSIKDPSELEMTPGRNQCLGLLFVVRESLSNTRWELLTEAVNLLGSCINKLLNYKPPEAPQSQSVAAADPVAAPASDLRWY</sequence>
<evidence type="ECO:0000256" key="7">
    <source>
        <dbReference type="SAM" id="MobiDB-lite"/>
    </source>
</evidence>
<organism evidence="9 10">
    <name type="scientific">Ascosphaera apis ARSEF 7405</name>
    <dbReference type="NCBI Taxonomy" id="392613"/>
    <lineage>
        <taxon>Eukaryota</taxon>
        <taxon>Fungi</taxon>
        <taxon>Dikarya</taxon>
        <taxon>Ascomycota</taxon>
        <taxon>Pezizomycotina</taxon>
        <taxon>Eurotiomycetes</taxon>
        <taxon>Eurotiomycetidae</taxon>
        <taxon>Onygenales</taxon>
        <taxon>Ascosphaeraceae</taxon>
        <taxon>Ascosphaera</taxon>
    </lineage>
</organism>
<dbReference type="VEuPathDB" id="FungiDB:AAP_04559"/>
<dbReference type="Gene3D" id="3.30.160.60">
    <property type="entry name" value="Classic Zinc Finger"/>
    <property type="match status" value="1"/>
</dbReference>
<feature type="compositionally biased region" description="Polar residues" evidence="7">
    <location>
        <begin position="139"/>
        <end position="151"/>
    </location>
</feature>
<keyword evidence="10" id="KW-1185">Reference proteome</keyword>
<keyword evidence="2" id="KW-0479">Metal-binding</keyword>
<dbReference type="Pfam" id="PF04082">
    <property type="entry name" value="Fungal_trans"/>
    <property type="match status" value="1"/>
</dbReference>
<evidence type="ECO:0000256" key="4">
    <source>
        <dbReference type="ARBA" id="ARBA00022771"/>
    </source>
</evidence>
<dbReference type="EMBL" id="AZGZ01000022">
    <property type="protein sequence ID" value="KZZ89074.1"/>
    <property type="molecule type" value="Genomic_DNA"/>
</dbReference>
<proteinExistence type="predicted"/>
<dbReference type="PROSITE" id="PS00028">
    <property type="entry name" value="ZINC_FINGER_C2H2_1"/>
    <property type="match status" value="1"/>
</dbReference>
<comment type="caution">
    <text evidence="9">The sequence shown here is derived from an EMBL/GenBank/DDBJ whole genome shotgun (WGS) entry which is preliminary data.</text>
</comment>
<dbReference type="GO" id="GO:0000978">
    <property type="term" value="F:RNA polymerase II cis-regulatory region sequence-specific DNA binding"/>
    <property type="evidence" value="ECO:0007669"/>
    <property type="project" value="InterPro"/>
</dbReference>
<dbReference type="PANTHER" id="PTHR40626">
    <property type="entry name" value="MIP31509P"/>
    <property type="match status" value="1"/>
</dbReference>
<feature type="domain" description="C2H2-type" evidence="8">
    <location>
        <begin position="90"/>
        <end position="111"/>
    </location>
</feature>
<evidence type="ECO:0000256" key="5">
    <source>
        <dbReference type="ARBA" id="ARBA00022833"/>
    </source>
</evidence>